<dbReference type="InterPro" id="IPR020846">
    <property type="entry name" value="MFS_dom"/>
</dbReference>
<evidence type="ECO:0000256" key="1">
    <source>
        <dbReference type="ARBA" id="ARBA00004141"/>
    </source>
</evidence>
<feature type="domain" description="Major facilitator superfamily (MFS) profile" evidence="7">
    <location>
        <begin position="29"/>
        <end position="451"/>
    </location>
</feature>
<feature type="transmembrane region" description="Helical" evidence="6">
    <location>
        <begin position="93"/>
        <end position="112"/>
    </location>
</feature>
<dbReference type="InterPro" id="IPR011701">
    <property type="entry name" value="MFS"/>
</dbReference>
<dbReference type="InterPro" id="IPR005829">
    <property type="entry name" value="Sugar_transporter_CS"/>
</dbReference>
<dbReference type="InterPro" id="IPR036259">
    <property type="entry name" value="MFS_trans_sf"/>
</dbReference>
<keyword evidence="3 6" id="KW-0812">Transmembrane</keyword>
<dbReference type="PROSITE" id="PS00217">
    <property type="entry name" value="SUGAR_TRANSPORT_2"/>
    <property type="match status" value="1"/>
</dbReference>
<keyword evidence="4 6" id="KW-1133">Transmembrane helix</keyword>
<dbReference type="Pfam" id="PF07690">
    <property type="entry name" value="MFS_1"/>
    <property type="match status" value="1"/>
</dbReference>
<evidence type="ECO:0000256" key="3">
    <source>
        <dbReference type="ARBA" id="ARBA00022692"/>
    </source>
</evidence>
<evidence type="ECO:0000313" key="8">
    <source>
        <dbReference type="EMBL" id="BDB98395.1"/>
    </source>
</evidence>
<dbReference type="KEGG" id="scas:SACC_14120"/>
<name>A0AAQ4CRG4_9CREN</name>
<dbReference type="RefSeq" id="WP_229572269.1">
    <property type="nucleotide sequence ID" value="NZ_AP025226.1"/>
</dbReference>
<evidence type="ECO:0000256" key="6">
    <source>
        <dbReference type="SAM" id="Phobius"/>
    </source>
</evidence>
<feature type="transmembrane region" description="Helical" evidence="6">
    <location>
        <begin position="151"/>
        <end position="174"/>
    </location>
</feature>
<evidence type="ECO:0000259" key="7">
    <source>
        <dbReference type="PROSITE" id="PS50850"/>
    </source>
</evidence>
<feature type="transmembrane region" description="Helical" evidence="6">
    <location>
        <begin position="20"/>
        <end position="41"/>
    </location>
</feature>
<accession>A0AAQ4CRG4</accession>
<organism evidence="8 9">
    <name type="scientific">Saccharolobus caldissimus</name>
    <dbReference type="NCBI Taxonomy" id="1702097"/>
    <lineage>
        <taxon>Archaea</taxon>
        <taxon>Thermoproteota</taxon>
        <taxon>Thermoprotei</taxon>
        <taxon>Sulfolobales</taxon>
        <taxon>Sulfolobaceae</taxon>
        <taxon>Saccharolobus</taxon>
    </lineage>
</organism>
<protein>
    <submittedName>
        <fullName evidence="8">MFS transporter</fullName>
    </submittedName>
</protein>
<feature type="transmembrane region" description="Helical" evidence="6">
    <location>
        <begin position="118"/>
        <end position="139"/>
    </location>
</feature>
<dbReference type="GO" id="GO:0022857">
    <property type="term" value="F:transmembrane transporter activity"/>
    <property type="evidence" value="ECO:0007669"/>
    <property type="project" value="InterPro"/>
</dbReference>
<feature type="transmembrane region" description="Helical" evidence="6">
    <location>
        <begin position="429"/>
        <end position="447"/>
    </location>
</feature>
<dbReference type="Proteomes" id="UP001319921">
    <property type="component" value="Chromosome"/>
</dbReference>
<dbReference type="PANTHER" id="PTHR23511">
    <property type="entry name" value="SYNAPTIC VESICLE GLYCOPROTEIN 2"/>
    <property type="match status" value="1"/>
</dbReference>
<sequence>MSEESLRSNPDWYLARVDRLPTWGLSYALIWALGFSFFITLYDVINVGFALPYIPFVVTASQASLVASLGLFGYVVGAPIFSYLADQIGRRPTLVFTALLTAIGSFGDAFSINYPMLAAFRFITGMAIGADLVLVMTYMAEMAPASKRGRYTNLAFIGGWAGIGIGPFIAAIIVTSIPTIGWRVVFAVGGILAVMALIIRYAAPETVRFLVSKGRFKEAEVLVSHMEAVSMKRANVTQLPQPDMRFYKTIKENPFKILAKPKYLKRLLALFFLIFFVYFMDYPFLVIPETWAKDVLGYSGALLSQIIFLFGLAGIGAFIGSILLRPFIDRYDRRKLTIISVIVYTLGTGIMGYGGAIRSPTLFFIGAFIAELIGVGWFQLYYQMCTDNFPTAARATGYSIADGVGHLGGAIGLLVIIPLIYALGNVGGWIIPWIPAIIMTFVVLALTPNTVGKRLEEVNEATD</sequence>
<feature type="transmembrane region" description="Helical" evidence="6">
    <location>
        <begin position="336"/>
        <end position="356"/>
    </location>
</feature>
<evidence type="ECO:0000256" key="5">
    <source>
        <dbReference type="ARBA" id="ARBA00023136"/>
    </source>
</evidence>
<gene>
    <name evidence="8" type="ORF">SACC_14120</name>
</gene>
<dbReference type="EMBL" id="AP025226">
    <property type="protein sequence ID" value="BDB98395.1"/>
    <property type="molecule type" value="Genomic_DNA"/>
</dbReference>
<dbReference type="CDD" id="cd17316">
    <property type="entry name" value="MFS_SV2_like"/>
    <property type="match status" value="1"/>
</dbReference>
<dbReference type="Gene3D" id="1.20.1250.20">
    <property type="entry name" value="MFS general substrate transporter like domains"/>
    <property type="match status" value="1"/>
</dbReference>
<feature type="transmembrane region" description="Helical" evidence="6">
    <location>
        <begin position="53"/>
        <end position="81"/>
    </location>
</feature>
<dbReference type="PROSITE" id="PS50850">
    <property type="entry name" value="MFS"/>
    <property type="match status" value="1"/>
</dbReference>
<dbReference type="GeneID" id="68866139"/>
<reference evidence="8 9" key="1">
    <citation type="journal article" date="2022" name="Microbiol. Resour. Announc.">
        <title>Complete Genome Sequence of the Hyperthermophilic and Acidophilic Archaeon Saccharolobus caldissimus Strain HS-3T.</title>
        <authorList>
            <person name="Sakai H.D."/>
            <person name="Kurosawa N."/>
        </authorList>
    </citation>
    <scope>NUCLEOTIDE SEQUENCE [LARGE SCALE GENOMIC DNA]</scope>
    <source>
        <strain evidence="8 9">JCM32116</strain>
    </source>
</reference>
<keyword evidence="5 6" id="KW-0472">Membrane</keyword>
<proteinExistence type="predicted"/>
<feature type="transmembrane region" description="Helical" evidence="6">
    <location>
        <begin position="263"/>
        <end position="280"/>
    </location>
</feature>
<keyword evidence="9" id="KW-1185">Reference proteome</keyword>
<evidence type="ECO:0000313" key="9">
    <source>
        <dbReference type="Proteomes" id="UP001319921"/>
    </source>
</evidence>
<dbReference type="AlphaFoldDB" id="A0AAQ4CRG4"/>
<comment type="subcellular location">
    <subcellularLocation>
        <location evidence="1">Membrane</location>
        <topology evidence="1">Multi-pass membrane protein</topology>
    </subcellularLocation>
</comment>
<feature type="transmembrane region" description="Helical" evidence="6">
    <location>
        <begin position="180"/>
        <end position="203"/>
    </location>
</feature>
<feature type="transmembrane region" description="Helical" evidence="6">
    <location>
        <begin position="362"/>
        <end position="382"/>
    </location>
</feature>
<dbReference type="SUPFAM" id="SSF103473">
    <property type="entry name" value="MFS general substrate transporter"/>
    <property type="match status" value="1"/>
</dbReference>
<feature type="transmembrane region" description="Helical" evidence="6">
    <location>
        <begin position="403"/>
        <end position="423"/>
    </location>
</feature>
<feature type="transmembrane region" description="Helical" evidence="6">
    <location>
        <begin position="300"/>
        <end position="324"/>
    </location>
</feature>
<evidence type="ECO:0000256" key="2">
    <source>
        <dbReference type="ARBA" id="ARBA00022448"/>
    </source>
</evidence>
<evidence type="ECO:0000256" key="4">
    <source>
        <dbReference type="ARBA" id="ARBA00022989"/>
    </source>
</evidence>
<dbReference type="GO" id="GO:0016020">
    <property type="term" value="C:membrane"/>
    <property type="evidence" value="ECO:0007669"/>
    <property type="project" value="UniProtKB-SubCell"/>
</dbReference>
<keyword evidence="2" id="KW-0813">Transport</keyword>